<feature type="domain" description="SPX" evidence="2">
    <location>
        <begin position="1"/>
        <end position="537"/>
    </location>
</feature>
<keyword evidence="4" id="KW-1185">Reference proteome</keyword>
<evidence type="ECO:0000259" key="2">
    <source>
        <dbReference type="PROSITE" id="PS51382"/>
    </source>
</evidence>
<dbReference type="GO" id="GO:0005794">
    <property type="term" value="C:Golgi apparatus"/>
    <property type="evidence" value="ECO:0007669"/>
    <property type="project" value="TreeGrafter"/>
</dbReference>
<feature type="compositionally biased region" description="Basic and acidic residues" evidence="1">
    <location>
        <begin position="379"/>
        <end position="389"/>
    </location>
</feature>
<name>A0AAD5YH58_9APHY</name>
<sequence>MKFARYLEETQIPEWKRAYIDYRGLKKCITAIRRAKDTDGAPASPRLSLERITTHTSKDGELQPNPSASSSTPYAQHDHQSSSDDEIGFAQSSAAVRTPPPVANRGRPREPYGDEHEVDVDWNETRDSPSPVHTSQYRVGHASNRNIADDRSPSPAPSRRSIRIAETERPTRPIIQHAATLNMGMLPKFRKRSLSASTSLRKNTKGLWEVTRGFTGGWDLNKSIPIKDLIPRLTPLQKAFFDKLDAELEKVEVFYMEREKEMKAKTVALNIQLNELELHRQRFDEAQQTQSWLPISFGLGGARKPPGTKGKSQSRDTQSPSHSQSPHPRRRKRFKLTSKSMSPPPPGPSPSPLHASTNTSAVDLTASGANLHVPGITSKSERRQSKSREQLPPPSNPIPISKPDPQAQEDSSSSPNDHTDSSDSAGVNKMKGSSITFISAEDGLGLGTVAKRVKQKWQRHGFGSGGFGGGGSGSATPTSTGGVGMGKFDPDDYLHAKKKLKKAVLECYRTLNVIGFRKALKKFEKYAKVFRCISEKLQG</sequence>
<feature type="compositionally biased region" description="Basic residues" evidence="1">
    <location>
        <begin position="327"/>
        <end position="336"/>
    </location>
</feature>
<feature type="region of interest" description="Disordered" evidence="1">
    <location>
        <begin position="461"/>
        <end position="483"/>
    </location>
</feature>
<dbReference type="GO" id="GO:0006817">
    <property type="term" value="P:phosphate ion transport"/>
    <property type="evidence" value="ECO:0007669"/>
    <property type="project" value="TreeGrafter"/>
</dbReference>
<evidence type="ECO:0000313" key="3">
    <source>
        <dbReference type="EMBL" id="KAJ3481663.1"/>
    </source>
</evidence>
<protein>
    <recommendedName>
        <fullName evidence="2">SPX domain-containing protein</fullName>
    </recommendedName>
</protein>
<reference evidence="3" key="1">
    <citation type="submission" date="2022-07" db="EMBL/GenBank/DDBJ databases">
        <title>Genome Sequence of Physisporinus lineatus.</title>
        <authorList>
            <person name="Buettner E."/>
        </authorList>
    </citation>
    <scope>NUCLEOTIDE SEQUENCE</scope>
    <source>
        <strain evidence="3">VT162</strain>
    </source>
</reference>
<dbReference type="GO" id="GO:0016036">
    <property type="term" value="P:cellular response to phosphate starvation"/>
    <property type="evidence" value="ECO:0007669"/>
    <property type="project" value="TreeGrafter"/>
</dbReference>
<gene>
    <name evidence="3" type="ORF">NLI96_g7504</name>
</gene>
<accession>A0AAD5YH58</accession>
<dbReference type="Pfam" id="PF03105">
    <property type="entry name" value="SPX"/>
    <property type="match status" value="1"/>
</dbReference>
<organism evidence="3 4">
    <name type="scientific">Meripilus lineatus</name>
    <dbReference type="NCBI Taxonomy" id="2056292"/>
    <lineage>
        <taxon>Eukaryota</taxon>
        <taxon>Fungi</taxon>
        <taxon>Dikarya</taxon>
        <taxon>Basidiomycota</taxon>
        <taxon>Agaricomycotina</taxon>
        <taxon>Agaricomycetes</taxon>
        <taxon>Polyporales</taxon>
        <taxon>Meripilaceae</taxon>
        <taxon>Meripilus</taxon>
    </lineage>
</organism>
<feature type="compositionally biased region" description="Polar residues" evidence="1">
    <location>
        <begin position="64"/>
        <end position="74"/>
    </location>
</feature>
<feature type="compositionally biased region" description="Pro residues" evidence="1">
    <location>
        <begin position="342"/>
        <end position="351"/>
    </location>
</feature>
<proteinExistence type="predicted"/>
<feature type="compositionally biased region" description="Low complexity" evidence="1">
    <location>
        <begin position="403"/>
        <end position="416"/>
    </location>
</feature>
<feature type="region of interest" description="Disordered" evidence="1">
    <location>
        <begin position="37"/>
        <end position="169"/>
    </location>
</feature>
<feature type="compositionally biased region" description="Gly residues" evidence="1">
    <location>
        <begin position="462"/>
        <end position="473"/>
    </location>
</feature>
<dbReference type="InterPro" id="IPR004331">
    <property type="entry name" value="SPX_dom"/>
</dbReference>
<dbReference type="Proteomes" id="UP001212997">
    <property type="component" value="Unassembled WGS sequence"/>
</dbReference>
<dbReference type="PANTHER" id="PTHR10783:SF103">
    <property type="entry name" value="SOLUTE CARRIER FAMILY 53 MEMBER 1"/>
    <property type="match status" value="1"/>
</dbReference>
<evidence type="ECO:0000313" key="4">
    <source>
        <dbReference type="Proteomes" id="UP001212997"/>
    </source>
</evidence>
<feature type="compositionally biased region" description="Pro residues" evidence="1">
    <location>
        <begin position="391"/>
        <end position="402"/>
    </location>
</feature>
<feature type="region of interest" description="Disordered" evidence="1">
    <location>
        <begin position="295"/>
        <end position="429"/>
    </location>
</feature>
<feature type="compositionally biased region" description="Basic and acidic residues" evidence="1">
    <location>
        <begin position="48"/>
        <end position="61"/>
    </location>
</feature>
<dbReference type="PANTHER" id="PTHR10783">
    <property type="entry name" value="XENOTROPIC AND POLYTROPIC RETROVIRUS RECEPTOR 1-RELATED"/>
    <property type="match status" value="1"/>
</dbReference>
<comment type="caution">
    <text evidence="3">The sequence shown here is derived from an EMBL/GenBank/DDBJ whole genome shotgun (WGS) entry which is preliminary data.</text>
</comment>
<dbReference type="AlphaFoldDB" id="A0AAD5YH58"/>
<dbReference type="EMBL" id="JANAWD010000310">
    <property type="protein sequence ID" value="KAJ3481663.1"/>
    <property type="molecule type" value="Genomic_DNA"/>
</dbReference>
<dbReference type="PROSITE" id="PS51382">
    <property type="entry name" value="SPX"/>
    <property type="match status" value="1"/>
</dbReference>
<evidence type="ECO:0000256" key="1">
    <source>
        <dbReference type="SAM" id="MobiDB-lite"/>
    </source>
</evidence>
<dbReference type="GO" id="GO:0000822">
    <property type="term" value="F:inositol hexakisphosphate binding"/>
    <property type="evidence" value="ECO:0007669"/>
    <property type="project" value="TreeGrafter"/>
</dbReference>
<dbReference type="GO" id="GO:0005886">
    <property type="term" value="C:plasma membrane"/>
    <property type="evidence" value="ECO:0007669"/>
    <property type="project" value="TreeGrafter"/>
</dbReference>